<dbReference type="RefSeq" id="WP_072903708.1">
    <property type="nucleotide sequence ID" value="NZ_FRAD01000013.1"/>
</dbReference>
<dbReference type="AlphaFoldDB" id="A0A1M6PL17"/>
<reference evidence="1 2" key="1">
    <citation type="submission" date="2016-11" db="EMBL/GenBank/DDBJ databases">
        <authorList>
            <person name="Jaros S."/>
            <person name="Januszkiewicz K."/>
            <person name="Wedrychowicz H."/>
        </authorList>
    </citation>
    <scope>NUCLEOTIDE SEQUENCE [LARGE SCALE GENOMIC DNA]</scope>
    <source>
        <strain evidence="1 2">DSM 3090</strain>
    </source>
</reference>
<evidence type="ECO:0000313" key="2">
    <source>
        <dbReference type="Proteomes" id="UP000183952"/>
    </source>
</evidence>
<dbReference type="OrthoDB" id="1955200at2"/>
<gene>
    <name evidence="1" type="ORF">SAMN02745248_01746</name>
</gene>
<accession>A0A1M6PL17</accession>
<proteinExistence type="predicted"/>
<keyword evidence="2" id="KW-1185">Reference proteome</keyword>
<evidence type="ECO:0000313" key="1">
    <source>
        <dbReference type="EMBL" id="SHK08676.1"/>
    </source>
</evidence>
<sequence>MKQRVVTVDLKNRKHHESLILDIGELEGNGVVSLKLDFNNSINTINKYINEGKIEESEKAIERYKDSFAACSDKEVHHQFVQLKNISNSIYNIEKNLDTYNIEAYRVIRQSHKFLVEYMREHDISAYTVEYLTSVQKSEKYMDDFDFKMVLEKLMCNINMESQYAYLYDVVDFIKKGNIHFSMEPQALEVFQRLSNIVEQYNGELIKKYNNNSARISLVKKLVTYGCGKLIEEGTFKIYIKSLKDHYNEEDMDQLRRDFEELFVLYKMNSADSFEEFYYNLYIMAEKYAPDFMALNEYYKKYVAKNMYKNGKKSYDKNSFCKIVSQNVESVEFNTDFTVLYL</sequence>
<dbReference type="EMBL" id="FRAD01000013">
    <property type="protein sequence ID" value="SHK08676.1"/>
    <property type="molecule type" value="Genomic_DNA"/>
</dbReference>
<protein>
    <submittedName>
        <fullName evidence="1">Uncharacterized protein</fullName>
    </submittedName>
</protein>
<dbReference type="Proteomes" id="UP000183952">
    <property type="component" value="Unassembled WGS sequence"/>
</dbReference>
<organism evidence="1 2">
    <name type="scientific">Hathewaya proteolytica DSM 3090</name>
    <dbReference type="NCBI Taxonomy" id="1121331"/>
    <lineage>
        <taxon>Bacteria</taxon>
        <taxon>Bacillati</taxon>
        <taxon>Bacillota</taxon>
        <taxon>Clostridia</taxon>
        <taxon>Eubacteriales</taxon>
        <taxon>Clostridiaceae</taxon>
        <taxon>Hathewaya</taxon>
    </lineage>
</organism>
<name>A0A1M6PL17_9CLOT</name>